<protein>
    <recommendedName>
        <fullName evidence="1">F-box domain-containing protein</fullName>
    </recommendedName>
</protein>
<accession>A0A1L9Q186</accession>
<dbReference type="PROSITE" id="PS50181">
    <property type="entry name" value="FBOX"/>
    <property type="match status" value="1"/>
</dbReference>
<dbReference type="OrthoDB" id="4454461at2759"/>
<name>A0A1L9Q186_ASPVE</name>
<gene>
    <name evidence="2" type="ORF">ASPVEDRAFT_33664</name>
</gene>
<dbReference type="AlphaFoldDB" id="A0A1L9Q186"/>
<dbReference type="GeneID" id="63726276"/>
<dbReference type="EMBL" id="KV878137">
    <property type="protein sequence ID" value="OJJ07442.1"/>
    <property type="molecule type" value="Genomic_DNA"/>
</dbReference>
<proteinExistence type="predicted"/>
<dbReference type="InterPro" id="IPR036047">
    <property type="entry name" value="F-box-like_dom_sf"/>
</dbReference>
<evidence type="ECO:0000313" key="2">
    <source>
        <dbReference type="EMBL" id="OJJ07442.1"/>
    </source>
</evidence>
<sequence length="370" mass="42758">MALCIKKFLHSVGLHRRREKYSKRLLSHEKPPCPLPYPEEPPSSLLLELPLDILVCIVPYLPLVSRVCLALTCKPLYRLLRPALDDEQLAWPRYLASPLGLCKEFGSQLHLPRVELLLKLEDARWLYCCGCLKLHPYSYFSQEYIDTPASCVSSLDRNCNVTRGIVDLCSCLALTYTNGERLSEWIQTGAPSPVIDRNIQQQFRYQVLKNKSCLIHKCSVTTQPDVFLNLTIILTLETGKYLVVTTRYNVYWATPHKRLGDMIKDDEAYRPPLNIEPVFLCPQVHALAWLYGITALTQGYKNACRLCDTTFHLLLCTDDGLHSVIRSERNLGLVQNDPNRPGRLMLGSWRWWDSSRRPGNRIERLWYRWD</sequence>
<dbReference type="RefSeq" id="XP_040673204.1">
    <property type="nucleotide sequence ID" value="XM_040810765.1"/>
</dbReference>
<feature type="domain" description="F-box" evidence="1">
    <location>
        <begin position="43"/>
        <end position="94"/>
    </location>
</feature>
<dbReference type="Proteomes" id="UP000184073">
    <property type="component" value="Unassembled WGS sequence"/>
</dbReference>
<dbReference type="SUPFAM" id="SSF81383">
    <property type="entry name" value="F-box domain"/>
    <property type="match status" value="1"/>
</dbReference>
<reference evidence="3" key="1">
    <citation type="journal article" date="2017" name="Genome Biol.">
        <title>Comparative genomics reveals high biological diversity and specific adaptations in the industrially and medically important fungal genus Aspergillus.</title>
        <authorList>
            <person name="de Vries R.P."/>
            <person name="Riley R."/>
            <person name="Wiebenga A."/>
            <person name="Aguilar-Osorio G."/>
            <person name="Amillis S."/>
            <person name="Uchima C.A."/>
            <person name="Anderluh G."/>
            <person name="Asadollahi M."/>
            <person name="Askin M."/>
            <person name="Barry K."/>
            <person name="Battaglia E."/>
            <person name="Bayram O."/>
            <person name="Benocci T."/>
            <person name="Braus-Stromeyer S.A."/>
            <person name="Caldana C."/>
            <person name="Canovas D."/>
            <person name="Cerqueira G.C."/>
            <person name="Chen F."/>
            <person name="Chen W."/>
            <person name="Choi C."/>
            <person name="Clum A."/>
            <person name="Dos Santos R.A."/>
            <person name="Damasio A.R."/>
            <person name="Diallinas G."/>
            <person name="Emri T."/>
            <person name="Fekete E."/>
            <person name="Flipphi M."/>
            <person name="Freyberg S."/>
            <person name="Gallo A."/>
            <person name="Gournas C."/>
            <person name="Habgood R."/>
            <person name="Hainaut M."/>
            <person name="Harispe M.L."/>
            <person name="Henrissat B."/>
            <person name="Hilden K.S."/>
            <person name="Hope R."/>
            <person name="Hossain A."/>
            <person name="Karabika E."/>
            <person name="Karaffa L."/>
            <person name="Karanyi Z."/>
            <person name="Krasevec N."/>
            <person name="Kuo A."/>
            <person name="Kusch H."/>
            <person name="LaButti K."/>
            <person name="Lagendijk E.L."/>
            <person name="Lapidus A."/>
            <person name="Levasseur A."/>
            <person name="Lindquist E."/>
            <person name="Lipzen A."/>
            <person name="Logrieco A.F."/>
            <person name="MacCabe A."/>
            <person name="Maekelae M.R."/>
            <person name="Malavazi I."/>
            <person name="Melin P."/>
            <person name="Meyer V."/>
            <person name="Mielnichuk N."/>
            <person name="Miskei M."/>
            <person name="Molnar A.P."/>
            <person name="Mule G."/>
            <person name="Ngan C.Y."/>
            <person name="Orejas M."/>
            <person name="Orosz E."/>
            <person name="Ouedraogo J.P."/>
            <person name="Overkamp K.M."/>
            <person name="Park H.-S."/>
            <person name="Perrone G."/>
            <person name="Piumi F."/>
            <person name="Punt P.J."/>
            <person name="Ram A.F."/>
            <person name="Ramon A."/>
            <person name="Rauscher S."/>
            <person name="Record E."/>
            <person name="Riano-Pachon D.M."/>
            <person name="Robert V."/>
            <person name="Roehrig J."/>
            <person name="Ruller R."/>
            <person name="Salamov A."/>
            <person name="Salih N.S."/>
            <person name="Samson R.A."/>
            <person name="Sandor E."/>
            <person name="Sanguinetti M."/>
            <person name="Schuetze T."/>
            <person name="Sepcic K."/>
            <person name="Shelest E."/>
            <person name="Sherlock G."/>
            <person name="Sophianopoulou V."/>
            <person name="Squina F.M."/>
            <person name="Sun H."/>
            <person name="Susca A."/>
            <person name="Todd R.B."/>
            <person name="Tsang A."/>
            <person name="Unkles S.E."/>
            <person name="van de Wiele N."/>
            <person name="van Rossen-Uffink D."/>
            <person name="Oliveira J.V."/>
            <person name="Vesth T.C."/>
            <person name="Visser J."/>
            <person name="Yu J.-H."/>
            <person name="Zhou M."/>
            <person name="Andersen M.R."/>
            <person name="Archer D.B."/>
            <person name="Baker S.E."/>
            <person name="Benoit I."/>
            <person name="Brakhage A.A."/>
            <person name="Braus G.H."/>
            <person name="Fischer R."/>
            <person name="Frisvad J.C."/>
            <person name="Goldman G.H."/>
            <person name="Houbraken J."/>
            <person name="Oakley B."/>
            <person name="Pocsi I."/>
            <person name="Scazzocchio C."/>
            <person name="Seiboth B."/>
            <person name="vanKuyk P.A."/>
            <person name="Wortman J."/>
            <person name="Dyer P.S."/>
            <person name="Grigoriev I.V."/>
        </authorList>
    </citation>
    <scope>NUCLEOTIDE SEQUENCE [LARGE SCALE GENOMIC DNA]</scope>
    <source>
        <strain evidence="3">CBS 583.65</strain>
    </source>
</reference>
<dbReference type="VEuPathDB" id="FungiDB:ASPVEDRAFT_33664"/>
<evidence type="ECO:0000259" key="1">
    <source>
        <dbReference type="PROSITE" id="PS50181"/>
    </source>
</evidence>
<evidence type="ECO:0000313" key="3">
    <source>
        <dbReference type="Proteomes" id="UP000184073"/>
    </source>
</evidence>
<dbReference type="InterPro" id="IPR001810">
    <property type="entry name" value="F-box_dom"/>
</dbReference>
<keyword evidence="3" id="KW-1185">Reference proteome</keyword>
<organism evidence="2 3">
    <name type="scientific">Aspergillus versicolor CBS 583.65</name>
    <dbReference type="NCBI Taxonomy" id="1036611"/>
    <lineage>
        <taxon>Eukaryota</taxon>
        <taxon>Fungi</taxon>
        <taxon>Dikarya</taxon>
        <taxon>Ascomycota</taxon>
        <taxon>Pezizomycotina</taxon>
        <taxon>Eurotiomycetes</taxon>
        <taxon>Eurotiomycetidae</taxon>
        <taxon>Eurotiales</taxon>
        <taxon>Aspergillaceae</taxon>
        <taxon>Aspergillus</taxon>
        <taxon>Aspergillus subgen. Nidulantes</taxon>
    </lineage>
</organism>